<evidence type="ECO:0000313" key="2">
    <source>
        <dbReference type="EMBL" id="MED4400054.1"/>
    </source>
</evidence>
<dbReference type="Proteomes" id="UP001342826">
    <property type="component" value="Unassembled WGS sequence"/>
</dbReference>
<gene>
    <name evidence="2" type="ORF">P9271_01610</name>
</gene>
<organism evidence="2 3">
    <name type="scientific">Metabacillus fastidiosus</name>
    <dbReference type="NCBI Taxonomy" id="1458"/>
    <lineage>
        <taxon>Bacteria</taxon>
        <taxon>Bacillati</taxon>
        <taxon>Bacillota</taxon>
        <taxon>Bacilli</taxon>
        <taxon>Bacillales</taxon>
        <taxon>Bacillaceae</taxon>
        <taxon>Metabacillus</taxon>
    </lineage>
</organism>
<dbReference type="EMBL" id="JARTFS010000001">
    <property type="protein sequence ID" value="MED4400054.1"/>
    <property type="molecule type" value="Genomic_DNA"/>
</dbReference>
<evidence type="ECO:0000313" key="3">
    <source>
        <dbReference type="Proteomes" id="UP001342826"/>
    </source>
</evidence>
<dbReference type="InterPro" id="IPR002514">
    <property type="entry name" value="Transposase_8"/>
</dbReference>
<proteinExistence type="predicted"/>
<dbReference type="InterPro" id="IPR009057">
    <property type="entry name" value="Homeodomain-like_sf"/>
</dbReference>
<accession>A0ABU6NSC7</accession>
<evidence type="ECO:0000256" key="1">
    <source>
        <dbReference type="SAM" id="Coils"/>
    </source>
</evidence>
<sequence>MQRRKHSEEFKKQLVQEAMETGNKALVARRHQLSPNLIHKWMKAFQEDNDFSIEEAVSSSEVKQLEEENDRLKKLLGEKDLEIAILRDVLKKKNPHLLKRLK</sequence>
<dbReference type="RefSeq" id="WP_328014678.1">
    <property type="nucleotide sequence ID" value="NZ_JARTFS010000001.1"/>
</dbReference>
<dbReference type="Pfam" id="PF01527">
    <property type="entry name" value="HTH_Tnp_1"/>
    <property type="match status" value="1"/>
</dbReference>
<reference evidence="2 3" key="1">
    <citation type="submission" date="2023-03" db="EMBL/GenBank/DDBJ databases">
        <title>Bacillus Genome Sequencing.</title>
        <authorList>
            <person name="Dunlap C."/>
        </authorList>
    </citation>
    <scope>NUCLEOTIDE SEQUENCE [LARGE SCALE GENOMIC DNA]</scope>
    <source>
        <strain evidence="2 3">NRS-1717</strain>
    </source>
</reference>
<dbReference type="SUPFAM" id="SSF46689">
    <property type="entry name" value="Homeodomain-like"/>
    <property type="match status" value="1"/>
</dbReference>
<keyword evidence="3" id="KW-1185">Reference proteome</keyword>
<comment type="caution">
    <text evidence="2">The sequence shown here is derived from an EMBL/GenBank/DDBJ whole genome shotgun (WGS) entry which is preliminary data.</text>
</comment>
<name>A0ABU6NSC7_9BACI</name>
<feature type="coiled-coil region" evidence="1">
    <location>
        <begin position="55"/>
        <end position="82"/>
    </location>
</feature>
<protein>
    <submittedName>
        <fullName evidence="2">Transposase</fullName>
    </submittedName>
</protein>
<keyword evidence="1" id="KW-0175">Coiled coil</keyword>